<evidence type="ECO:0000259" key="1">
    <source>
        <dbReference type="Pfam" id="PF07143"/>
    </source>
</evidence>
<comment type="caution">
    <text evidence="2">The sequence shown here is derived from an EMBL/GenBank/DDBJ whole genome shotgun (WGS) entry which is preliminary data.</text>
</comment>
<gene>
    <name evidence="2" type="ORF">GX576_02625</name>
</gene>
<dbReference type="EMBL" id="JAAYYV010000069">
    <property type="protein sequence ID" value="NLF53301.1"/>
    <property type="molecule type" value="Genomic_DNA"/>
</dbReference>
<evidence type="ECO:0000313" key="3">
    <source>
        <dbReference type="Proteomes" id="UP000536534"/>
    </source>
</evidence>
<organism evidence="2 3">
    <name type="scientific">Thauera phenolivorans</name>
    <dbReference type="NCBI Taxonomy" id="1792543"/>
    <lineage>
        <taxon>Bacteria</taxon>
        <taxon>Pseudomonadati</taxon>
        <taxon>Pseudomonadota</taxon>
        <taxon>Betaproteobacteria</taxon>
        <taxon>Rhodocyclales</taxon>
        <taxon>Zoogloeaceae</taxon>
        <taxon>Thauera</taxon>
    </lineage>
</organism>
<dbReference type="PANTHER" id="PTHR38591">
    <property type="entry name" value="HYDROLASE"/>
    <property type="match status" value="1"/>
</dbReference>
<dbReference type="Pfam" id="PF07143">
    <property type="entry name" value="CrtC"/>
    <property type="match status" value="1"/>
</dbReference>
<reference evidence="2 3" key="1">
    <citation type="journal article" date="2020" name="Biotechnol. Biofuels">
        <title>New insights from the biogas microbiome by comprehensive genome-resolved metagenomics of nearly 1600 species originating from multiple anaerobic digesters.</title>
        <authorList>
            <person name="Campanaro S."/>
            <person name="Treu L."/>
            <person name="Rodriguez-R L.M."/>
            <person name="Kovalovszki A."/>
            <person name="Ziels R.M."/>
            <person name="Maus I."/>
            <person name="Zhu X."/>
            <person name="Kougias P.G."/>
            <person name="Basile A."/>
            <person name="Luo G."/>
            <person name="Schluter A."/>
            <person name="Konstantinidis K.T."/>
            <person name="Angelidaki I."/>
        </authorList>
    </citation>
    <scope>NUCLEOTIDE SEQUENCE [LARGE SCALE GENOMIC DNA]</scope>
    <source>
        <strain evidence="2">AS06rmzACSIP_256</strain>
    </source>
</reference>
<evidence type="ECO:0000313" key="2">
    <source>
        <dbReference type="EMBL" id="NLF53301.1"/>
    </source>
</evidence>
<dbReference type="PANTHER" id="PTHR38591:SF1">
    <property type="entry name" value="BLL1000 PROTEIN"/>
    <property type="match status" value="1"/>
</dbReference>
<dbReference type="InterPro" id="IPR023374">
    <property type="entry name" value="AttH-like_dom_sf"/>
</dbReference>
<dbReference type="AlphaFoldDB" id="A0A7X7LUW6"/>
<dbReference type="Proteomes" id="UP000536534">
    <property type="component" value="Unassembled WGS sequence"/>
</dbReference>
<sequence>RIGEDNPSRFAPRQLVLAHAAVADPQTGRLRHAERSARAFEGLAGAGAGHTAVRIGDWFLRDETGQGQTYRTRIEAADFAFELDFEAGEPPVKNGRGGYSQKAADPKHASHYYSRPWLAVRGTLALDGGARPVEGHAWLDHEWSSELMPDGARGWDWIGINLHGGGSLMAFRMRDGEARALWTAVTLREGGAEHRDQGPAVVEFRPLRHWRSPRTEVEYPVEWALRLDTPAGARELRLRPLFDDQELDSRASTGAIYWEGAVRLFELREGAETEIGQGYLEMTGYAERLRM</sequence>
<dbReference type="SUPFAM" id="SSF159245">
    <property type="entry name" value="AttH-like"/>
    <property type="match status" value="1"/>
</dbReference>
<protein>
    <submittedName>
        <fullName evidence="2">Carotenoid 1,2-hydratase</fullName>
    </submittedName>
</protein>
<proteinExistence type="predicted"/>
<dbReference type="Gene3D" id="2.40.370.10">
    <property type="entry name" value="AttH-like domain"/>
    <property type="match status" value="2"/>
</dbReference>
<feature type="domain" description="AttH" evidence="1">
    <location>
        <begin position="6"/>
        <end position="145"/>
    </location>
</feature>
<feature type="non-terminal residue" evidence="2">
    <location>
        <position position="1"/>
    </location>
</feature>
<accession>A0A7X7LUW6</accession>
<name>A0A7X7LUW6_9RHOO</name>
<dbReference type="InterPro" id="IPR010791">
    <property type="entry name" value="AttH_dom"/>
</dbReference>
<dbReference type="Pfam" id="PF17186">
    <property type="entry name" value="Lipocalin_9"/>
    <property type="match status" value="1"/>
</dbReference>